<protein>
    <submittedName>
        <fullName evidence="2">Uncharacterized protein</fullName>
    </submittedName>
</protein>
<comment type="caution">
    <text evidence="2">The sequence shown here is derived from an EMBL/GenBank/DDBJ whole genome shotgun (WGS) entry which is preliminary data.</text>
</comment>
<evidence type="ECO:0000313" key="3">
    <source>
        <dbReference type="Proteomes" id="UP000607645"/>
    </source>
</evidence>
<evidence type="ECO:0000313" key="2">
    <source>
        <dbReference type="EMBL" id="MBC5738694.1"/>
    </source>
</evidence>
<dbReference type="AlphaFoldDB" id="A0A8J6ME49"/>
<keyword evidence="1" id="KW-0472">Membrane</keyword>
<dbReference type="RefSeq" id="WP_186920349.1">
    <property type="nucleotide sequence ID" value="NZ_JACOPQ010000019.1"/>
</dbReference>
<accession>A0A8J6ME49</accession>
<keyword evidence="1" id="KW-0812">Transmembrane</keyword>
<feature type="transmembrane region" description="Helical" evidence="1">
    <location>
        <begin position="20"/>
        <end position="38"/>
    </location>
</feature>
<dbReference type="Proteomes" id="UP000607645">
    <property type="component" value="Unassembled WGS sequence"/>
</dbReference>
<feature type="transmembrane region" description="Helical" evidence="1">
    <location>
        <begin position="204"/>
        <end position="226"/>
    </location>
</feature>
<dbReference type="EMBL" id="JACOPQ010000019">
    <property type="protein sequence ID" value="MBC5738694.1"/>
    <property type="molecule type" value="Genomic_DNA"/>
</dbReference>
<feature type="transmembrane region" description="Helical" evidence="1">
    <location>
        <begin position="44"/>
        <end position="70"/>
    </location>
</feature>
<proteinExistence type="predicted"/>
<feature type="transmembrane region" description="Helical" evidence="1">
    <location>
        <begin position="180"/>
        <end position="198"/>
    </location>
</feature>
<reference evidence="2" key="1">
    <citation type="submission" date="2020-08" db="EMBL/GenBank/DDBJ databases">
        <title>Genome public.</title>
        <authorList>
            <person name="Liu C."/>
            <person name="Sun Q."/>
        </authorList>
    </citation>
    <scope>NUCLEOTIDE SEQUENCE</scope>
    <source>
        <strain evidence="2">NSJ-52</strain>
    </source>
</reference>
<evidence type="ECO:0000256" key="1">
    <source>
        <dbReference type="SAM" id="Phobius"/>
    </source>
</evidence>
<feature type="transmembrane region" description="Helical" evidence="1">
    <location>
        <begin position="144"/>
        <end position="168"/>
    </location>
</feature>
<gene>
    <name evidence="2" type="ORF">H8S62_16910</name>
</gene>
<keyword evidence="1" id="KW-1133">Transmembrane helix</keyword>
<keyword evidence="3" id="KW-1185">Reference proteome</keyword>
<sequence length="231" mass="24517">MKGLLKSAKWELRQGGSPAIFLLGGLIAICGMPVVALLESQAIFRVWCGMGIQVIFVMNCAASFIGWSTGPARVLERTAGRPAWQSLGGKVLAWGVLLAVGEGMRQGLTALYVERSRVMLAFAEENGLDVFSPDKAAPWLGWDAFGLSLLLGLTVCLWVAAFSALMAGGAPVSRTRPMEIGTTAALAGVALAAFWFDQAEKGRILPVIPCCAGISVLCFLLTCLLLEKRSN</sequence>
<name>A0A8J6ME49_9FIRM</name>
<organism evidence="2 3">
    <name type="scientific">Lawsonibacter faecis</name>
    <dbReference type="NCBI Taxonomy" id="2763052"/>
    <lineage>
        <taxon>Bacteria</taxon>
        <taxon>Bacillati</taxon>
        <taxon>Bacillota</taxon>
        <taxon>Clostridia</taxon>
        <taxon>Eubacteriales</taxon>
        <taxon>Oscillospiraceae</taxon>
        <taxon>Lawsonibacter</taxon>
    </lineage>
</organism>